<proteinExistence type="predicted"/>
<name>H1FT22_SULGG</name>
<dbReference type="HOGENOM" id="CLU_3349472_0_0_7"/>
<organism evidence="1 2">
    <name type="scientific">Sulfurimonas gotlandica (strain DSM 19862 / JCM 16533 / GD1)</name>
    <dbReference type="NCBI Taxonomy" id="929558"/>
    <lineage>
        <taxon>Bacteria</taxon>
        <taxon>Pseudomonadati</taxon>
        <taxon>Campylobacterota</taxon>
        <taxon>Epsilonproteobacteria</taxon>
        <taxon>Campylobacterales</taxon>
        <taxon>Sulfurimonadaceae</taxon>
        <taxon>Sulfurimonas</taxon>
    </lineage>
</organism>
<dbReference type="PATRIC" id="fig|929558.5.peg.232"/>
<sequence>MMIRNPRKTDTEGNIINLPNKVFGRKIFFILSNKVLL</sequence>
<reference evidence="1 2" key="1">
    <citation type="journal article" date="2012" name="Proc. Natl. Acad. Sci. U.S.A.">
        <title>Genome and physiology of a model Epsilonproteobacterium responsible for sulfide detoxification in marine oxygen depletion zones.</title>
        <authorList>
            <person name="Grote J."/>
            <person name="Schott T."/>
            <person name="Bruckner C.G."/>
            <person name="Glockner F.O."/>
            <person name="Jost G."/>
            <person name="Teeling H."/>
            <person name="Labrenz M."/>
            <person name="Jurgens K."/>
        </authorList>
    </citation>
    <scope>NUCLEOTIDE SEQUENCE [LARGE SCALE GENOMIC DNA]</scope>
    <source>
        <strain evidence="1 2">GD1</strain>
    </source>
</reference>
<keyword evidence="2" id="KW-1185">Reference proteome</keyword>
<accession>H1FT22</accession>
<dbReference type="EMBL" id="AFRZ01000001">
    <property type="protein sequence ID" value="EHP28758.1"/>
    <property type="molecule type" value="Genomic_DNA"/>
</dbReference>
<comment type="caution">
    <text evidence="1">The sequence shown here is derived from an EMBL/GenBank/DDBJ whole genome shotgun (WGS) entry which is preliminary data.</text>
</comment>
<gene>
    <name evidence="1" type="ORF">SMGD1_0231</name>
</gene>
<evidence type="ECO:0000313" key="1">
    <source>
        <dbReference type="EMBL" id="EHP28758.1"/>
    </source>
</evidence>
<evidence type="ECO:0000313" key="2">
    <source>
        <dbReference type="Proteomes" id="UP000006431"/>
    </source>
</evidence>
<dbReference type="AlphaFoldDB" id="H1FT22"/>
<dbReference type="Proteomes" id="UP000006431">
    <property type="component" value="Unassembled WGS sequence"/>
</dbReference>
<protein>
    <submittedName>
        <fullName evidence="1">Uncharacterized protein</fullName>
    </submittedName>
</protein>